<dbReference type="OMA" id="LECITSW"/>
<dbReference type="Proteomes" id="UP000825935">
    <property type="component" value="Chromosome 7"/>
</dbReference>
<dbReference type="PANTHER" id="PTHR12363">
    <property type="entry name" value="TRANSPORTIN 3 AND IMPORTIN 13"/>
    <property type="match status" value="1"/>
</dbReference>
<evidence type="ECO:0000256" key="1">
    <source>
        <dbReference type="ARBA" id="ARBA00004123"/>
    </source>
</evidence>
<dbReference type="InterPro" id="IPR013598">
    <property type="entry name" value="Exportin-1/Importin-b-like"/>
</dbReference>
<dbReference type="InterPro" id="IPR001494">
    <property type="entry name" value="Importin-beta_N"/>
</dbReference>
<sequence>MEARTLLLQALQALYHDPSPTTRNAANQWLQDFQQSLEAWQISDSLLHDPSINLEVLYFCAQTLRTKIQRDFDDLPLDSRIHLRDSVLMLLRRFQHGPASVRTQLCLALAGLAMHISAGDWGRGGVVKWLKEELSVSNESVSSFLELLTVLPQEAYSHKTAVKPERRRRFQKELGASTQDAFEALTDLLSRNASVHIVQIIVAFAAWLHLAHGRMNVSTLASHPLVAAALSGLTLDTSFDAAVDAVTELIRFTVSGTPGGLAEQMPLVQIIVPHVMALKSRFVGSLKITADESHSGDFEGEEEDHEIMKGIAQLFTEMGESYVEIIANGSVEAMVIVEALVAVTSHPDVTIAEMAFNFWYRLSNAITTREFYKGFESETAVGNEMERRASIFRPIFEHIISLVSHRVKYPQGFESWRKDEIADFKQTRYAVADVLVDAAAVLGGERTLHVLASGLLQGGFMSPEAASWNWQSVEASLYCIRGIAKVVPRDEATIMPQVMMLLPRLPVHPQLMYTAYLTIGAYADWLGVASSSLSLLPSLLELLTGGFSIAGDPAAAAALAFKHVCDACRNSLGSQCINALVTVYTEAMGKGSKFQLEAEDELQVVEGLSMVVSAMPGEKTAQILGALCQPMVTSLQEAVTEFQLSGHLTQRVSSHSYTVNIDRLANIYRYVSHAEPLASCFKGTWPVLENVFLQMGADVRTMERLCRLCKYAVRACGRFLGDVVGAVLEQVQERFQQHRQSCFLYLASEVIKVFSADPSLATYLGNLIFLLFGQVVNVLTNIEAFTSLPDIADDCFLLASRCTRYCPNLLVPSPIFAPLVDCAMTGVTIQHREACSSILTFLQDILNLSDSAKGQQYKDVLDSVLHPRGPNLCRILISALVGAVPESRVEEVIGVLESLVHLYERDVVQWAEKSVRLIPVSVASEEEQKAFLHAITSTATGGDPIALRNSIEDLSDVCRRSKKTVELVQSALRPHELAVGC</sequence>
<evidence type="ECO:0000256" key="3">
    <source>
        <dbReference type="ARBA" id="ARBA00022448"/>
    </source>
</evidence>
<dbReference type="PROSITE" id="PS50166">
    <property type="entry name" value="IMPORTIN_B_NT"/>
    <property type="match status" value="1"/>
</dbReference>
<name>A0A8T2UH53_CERRI</name>
<feature type="domain" description="Importin N-terminal" evidence="5">
    <location>
        <begin position="26"/>
        <end position="93"/>
    </location>
</feature>
<protein>
    <recommendedName>
        <fullName evidence="5">Importin N-terminal domain-containing protein</fullName>
    </recommendedName>
</protein>
<evidence type="ECO:0000259" key="5">
    <source>
        <dbReference type="PROSITE" id="PS50166"/>
    </source>
</evidence>
<proteinExistence type="inferred from homology"/>
<comment type="caution">
    <text evidence="6">The sequence shown here is derived from an EMBL/GenBank/DDBJ whole genome shotgun (WGS) entry which is preliminary data.</text>
</comment>
<dbReference type="InterPro" id="IPR058537">
    <property type="entry name" value="TPR_TNPO3_IPO13_4th"/>
</dbReference>
<dbReference type="GO" id="GO:0005634">
    <property type="term" value="C:nucleus"/>
    <property type="evidence" value="ECO:0007669"/>
    <property type="project" value="UniProtKB-SubCell"/>
</dbReference>
<dbReference type="SUPFAM" id="SSF48371">
    <property type="entry name" value="ARM repeat"/>
    <property type="match status" value="1"/>
</dbReference>
<dbReference type="InterPro" id="IPR011989">
    <property type="entry name" value="ARM-like"/>
</dbReference>
<dbReference type="EMBL" id="CM035412">
    <property type="protein sequence ID" value="KAH7433968.1"/>
    <property type="molecule type" value="Genomic_DNA"/>
</dbReference>
<evidence type="ECO:0000256" key="2">
    <source>
        <dbReference type="ARBA" id="ARBA00007991"/>
    </source>
</evidence>
<evidence type="ECO:0000313" key="7">
    <source>
        <dbReference type="Proteomes" id="UP000825935"/>
    </source>
</evidence>
<keyword evidence="7" id="KW-1185">Reference proteome</keyword>
<dbReference type="InterPro" id="IPR051345">
    <property type="entry name" value="Importin_beta-like_NTR"/>
</dbReference>
<gene>
    <name evidence="6" type="ORF">KP509_07G095100</name>
</gene>
<dbReference type="GO" id="GO:0006606">
    <property type="term" value="P:protein import into nucleus"/>
    <property type="evidence" value="ECO:0007669"/>
    <property type="project" value="TreeGrafter"/>
</dbReference>
<dbReference type="Pfam" id="PF08389">
    <property type="entry name" value="Xpo1"/>
    <property type="match status" value="1"/>
</dbReference>
<dbReference type="Gene3D" id="1.25.10.10">
    <property type="entry name" value="Leucine-rich Repeat Variant"/>
    <property type="match status" value="1"/>
</dbReference>
<keyword evidence="3" id="KW-0813">Transport</keyword>
<dbReference type="SMART" id="SM00913">
    <property type="entry name" value="IBN_N"/>
    <property type="match status" value="1"/>
</dbReference>
<dbReference type="Pfam" id="PF24138">
    <property type="entry name" value="TPR_TNPO3_IPO13_2nd"/>
    <property type="match status" value="1"/>
</dbReference>
<dbReference type="AlphaFoldDB" id="A0A8T2UH53"/>
<keyword evidence="4" id="KW-0539">Nucleus</keyword>
<dbReference type="PANTHER" id="PTHR12363:SF33">
    <property type="entry name" value="IMPORTIN-13"/>
    <property type="match status" value="1"/>
</dbReference>
<evidence type="ECO:0000256" key="4">
    <source>
        <dbReference type="ARBA" id="ARBA00023242"/>
    </source>
</evidence>
<dbReference type="Pfam" id="PF24139">
    <property type="entry name" value="TPR_TNPO3_IPO13_4th"/>
    <property type="match status" value="1"/>
</dbReference>
<dbReference type="InterPro" id="IPR057941">
    <property type="entry name" value="TPR_TNPO3_IPO13_2nd"/>
</dbReference>
<dbReference type="InterPro" id="IPR016024">
    <property type="entry name" value="ARM-type_fold"/>
</dbReference>
<dbReference type="GO" id="GO:0031267">
    <property type="term" value="F:small GTPase binding"/>
    <property type="evidence" value="ECO:0007669"/>
    <property type="project" value="InterPro"/>
</dbReference>
<dbReference type="GO" id="GO:0005737">
    <property type="term" value="C:cytoplasm"/>
    <property type="evidence" value="ECO:0007669"/>
    <property type="project" value="TreeGrafter"/>
</dbReference>
<comment type="similarity">
    <text evidence="2">Belongs to the importin beta family.</text>
</comment>
<accession>A0A8T2UH53</accession>
<comment type="subcellular location">
    <subcellularLocation>
        <location evidence="1">Nucleus</location>
    </subcellularLocation>
</comment>
<dbReference type="Pfam" id="PF03810">
    <property type="entry name" value="IBN_N"/>
    <property type="match status" value="1"/>
</dbReference>
<organism evidence="6 7">
    <name type="scientific">Ceratopteris richardii</name>
    <name type="common">Triangle waterfern</name>
    <dbReference type="NCBI Taxonomy" id="49495"/>
    <lineage>
        <taxon>Eukaryota</taxon>
        <taxon>Viridiplantae</taxon>
        <taxon>Streptophyta</taxon>
        <taxon>Embryophyta</taxon>
        <taxon>Tracheophyta</taxon>
        <taxon>Polypodiopsida</taxon>
        <taxon>Polypodiidae</taxon>
        <taxon>Polypodiales</taxon>
        <taxon>Pteridineae</taxon>
        <taxon>Pteridaceae</taxon>
        <taxon>Parkerioideae</taxon>
        <taxon>Ceratopteris</taxon>
    </lineage>
</organism>
<dbReference type="OrthoDB" id="435593at2759"/>
<evidence type="ECO:0000313" key="6">
    <source>
        <dbReference type="EMBL" id="KAH7433968.1"/>
    </source>
</evidence>
<reference evidence="6" key="1">
    <citation type="submission" date="2021-08" db="EMBL/GenBank/DDBJ databases">
        <title>WGS assembly of Ceratopteris richardii.</title>
        <authorList>
            <person name="Marchant D.B."/>
            <person name="Chen G."/>
            <person name="Jenkins J."/>
            <person name="Shu S."/>
            <person name="Leebens-Mack J."/>
            <person name="Grimwood J."/>
            <person name="Schmutz J."/>
            <person name="Soltis P."/>
            <person name="Soltis D."/>
            <person name="Chen Z.-H."/>
        </authorList>
    </citation>
    <scope>NUCLEOTIDE SEQUENCE</scope>
    <source>
        <strain evidence="6">Whitten #5841</strain>
        <tissue evidence="6">Leaf</tissue>
    </source>
</reference>